<comment type="caution">
    <text evidence="1">The sequence shown here is derived from an EMBL/GenBank/DDBJ whole genome shotgun (WGS) entry which is preliminary data.</text>
</comment>
<keyword evidence="2" id="KW-1185">Reference proteome</keyword>
<dbReference type="AlphaFoldDB" id="A0A6A4E5P3"/>
<proteinExistence type="predicted"/>
<reference evidence="1 2" key="1">
    <citation type="submission" date="2018-08" db="EMBL/GenBank/DDBJ databases">
        <title>Genomic investigation of the strawberry pathogen Phytophthora fragariae indicates pathogenicity is determined by transcriptional variation in three key races.</title>
        <authorList>
            <person name="Adams T.M."/>
            <person name="Armitage A.D."/>
            <person name="Sobczyk M.K."/>
            <person name="Bates H.J."/>
            <person name="Dunwell J.M."/>
            <person name="Nellist C.F."/>
            <person name="Harrison R.J."/>
        </authorList>
    </citation>
    <scope>NUCLEOTIDE SEQUENCE [LARGE SCALE GENOMIC DNA]</scope>
    <source>
        <strain evidence="1 2">SCRP333</strain>
    </source>
</reference>
<dbReference type="Proteomes" id="UP000434957">
    <property type="component" value="Unassembled WGS sequence"/>
</dbReference>
<protein>
    <submittedName>
        <fullName evidence="1">Uncharacterized protein</fullName>
    </submittedName>
</protein>
<accession>A0A6A4E5P3</accession>
<evidence type="ECO:0000313" key="1">
    <source>
        <dbReference type="EMBL" id="KAE9316770.1"/>
    </source>
</evidence>
<organism evidence="1 2">
    <name type="scientific">Phytophthora rubi</name>
    <dbReference type="NCBI Taxonomy" id="129364"/>
    <lineage>
        <taxon>Eukaryota</taxon>
        <taxon>Sar</taxon>
        <taxon>Stramenopiles</taxon>
        <taxon>Oomycota</taxon>
        <taxon>Peronosporomycetes</taxon>
        <taxon>Peronosporales</taxon>
        <taxon>Peronosporaceae</taxon>
        <taxon>Phytophthora</taxon>
    </lineage>
</organism>
<sequence length="55" mass="6469">MSPAPIASTLPWKLQWNSLHLRLVAHPKFLEWFPDTEEIHISEFVDTPHENYVAE</sequence>
<name>A0A6A4E5P3_9STRA</name>
<dbReference type="EMBL" id="QXFT01001512">
    <property type="protein sequence ID" value="KAE9316770.1"/>
    <property type="molecule type" value="Genomic_DNA"/>
</dbReference>
<gene>
    <name evidence="1" type="ORF">PR003_g18636</name>
</gene>
<evidence type="ECO:0000313" key="2">
    <source>
        <dbReference type="Proteomes" id="UP000434957"/>
    </source>
</evidence>